<dbReference type="Proteomes" id="UP000323386">
    <property type="component" value="Unassembled WGS sequence"/>
</dbReference>
<dbReference type="EMBL" id="OOIP01000012">
    <property type="protein sequence ID" value="SPO38926.1"/>
    <property type="molecule type" value="Genomic_DNA"/>
</dbReference>
<protein>
    <submittedName>
        <fullName evidence="2">Uncharacterized protein</fullName>
    </submittedName>
</protein>
<feature type="compositionally biased region" description="Acidic residues" evidence="1">
    <location>
        <begin position="146"/>
        <end position="174"/>
    </location>
</feature>
<feature type="region of interest" description="Disordered" evidence="1">
    <location>
        <begin position="1"/>
        <end position="103"/>
    </location>
</feature>
<feature type="region of interest" description="Disordered" evidence="1">
    <location>
        <begin position="120"/>
        <end position="206"/>
    </location>
</feature>
<gene>
    <name evidence="2" type="ORF">PSFLO_04405</name>
</gene>
<reference evidence="2 3" key="1">
    <citation type="submission" date="2018-03" db="EMBL/GenBank/DDBJ databases">
        <authorList>
            <person name="Guldener U."/>
        </authorList>
    </citation>
    <scope>NUCLEOTIDE SEQUENCE [LARGE SCALE GENOMIC DNA]</scope>
    <source>
        <strain evidence="2 3">DAOM196992</strain>
    </source>
</reference>
<feature type="compositionally biased region" description="Polar residues" evidence="1">
    <location>
        <begin position="39"/>
        <end position="51"/>
    </location>
</feature>
<accession>A0A5C3F4P0</accession>
<proteinExistence type="predicted"/>
<evidence type="ECO:0000313" key="3">
    <source>
        <dbReference type="Proteomes" id="UP000323386"/>
    </source>
</evidence>
<feature type="compositionally biased region" description="Basic residues" evidence="1">
    <location>
        <begin position="75"/>
        <end position="98"/>
    </location>
</feature>
<evidence type="ECO:0000256" key="1">
    <source>
        <dbReference type="SAM" id="MobiDB-lite"/>
    </source>
</evidence>
<dbReference type="AlphaFoldDB" id="A0A5C3F4P0"/>
<name>A0A5C3F4P0_9BASI</name>
<evidence type="ECO:0000313" key="2">
    <source>
        <dbReference type="EMBL" id="SPO38926.1"/>
    </source>
</evidence>
<keyword evidence="3" id="KW-1185">Reference proteome</keyword>
<sequence length="307" mass="33773">MRQTQLQRKVEEPRRVHKQAYIYSSSKEEADSSVEDQDQGQASGSACQVANTEVERTVQSPEAARSSPPPEEPVRKHKGKAKAKSKGKGKGRSKRAHLLKPATELDALICAGKIIIPKEIPYHEPEAKFTASEGNSKREDPASEASQEDQEEVQSSGEEEEGEGEQDDDDDDYQSSEGKAVASTSKIKLAPLPASSTLARKPTPRKRLEAHFPKTMLTLEPIFVLQDPACKKCQLHGVVCRRSNGFNFAGKSRTEEGKKSKDNKKVQLEYTCMAASLFEAYDKLSQIAKESGTSKLAPRKKTSAKKS</sequence>
<organism evidence="2 3">
    <name type="scientific">Pseudozyma flocculosa</name>
    <dbReference type="NCBI Taxonomy" id="84751"/>
    <lineage>
        <taxon>Eukaryota</taxon>
        <taxon>Fungi</taxon>
        <taxon>Dikarya</taxon>
        <taxon>Basidiomycota</taxon>
        <taxon>Ustilaginomycotina</taxon>
        <taxon>Ustilaginomycetes</taxon>
        <taxon>Ustilaginales</taxon>
        <taxon>Ustilaginaceae</taxon>
        <taxon>Pseudozyma</taxon>
    </lineage>
</organism>